<feature type="compositionally biased region" description="Low complexity" evidence="3">
    <location>
        <begin position="52"/>
        <end position="63"/>
    </location>
</feature>
<keyword evidence="5" id="KW-1185">Reference proteome</keyword>
<comment type="similarity">
    <text evidence="1 2">Belongs to the BolA/IbaG family.</text>
</comment>
<dbReference type="InterPro" id="IPR036065">
    <property type="entry name" value="BolA-like_sf"/>
</dbReference>
<sequence length="149" mass="15782">MLPSSLCAACRRAAILARPLLITTTKTTTRPPVLARQNHPRLISFPPRRLYSSSSSSAAASSSPIPPETPSMSPAETAIAQLLTDSLSPSAVLVQDVSGGCGSMYAIEIEAEAFRGQTILKQQRMVNAALGDVVKSWHGVQIRTRVPGS</sequence>
<reference evidence="4 5" key="1">
    <citation type="journal article" date="2012" name="Sci. Rep.">
        <title>Genomic perspectives on the evolution of fungal entomopathogenicity in Beauveria bassiana.</title>
        <authorList>
            <person name="Xiao G."/>
            <person name="Ying S.H."/>
            <person name="Zheng P."/>
            <person name="Wang Z.L."/>
            <person name="Zhang S."/>
            <person name="Xie X.Q."/>
            <person name="Shang Y."/>
            <person name="St Leger R.J."/>
            <person name="Zhao G.P."/>
            <person name="Wang C."/>
            <person name="Feng M.G."/>
        </authorList>
    </citation>
    <scope>NUCLEOTIDE SEQUENCE [LARGE SCALE GENOMIC DNA]</scope>
    <source>
        <strain evidence="4 5">ARSEF 2860</strain>
    </source>
</reference>
<dbReference type="PANTHER" id="PTHR46188">
    <property type="entry name" value="BOLA-LIKE PROTEIN 3"/>
    <property type="match status" value="1"/>
</dbReference>
<dbReference type="RefSeq" id="XP_008602471.1">
    <property type="nucleotide sequence ID" value="XM_008604249.1"/>
</dbReference>
<dbReference type="PANTHER" id="PTHR46188:SF1">
    <property type="entry name" value="BOLA-LIKE PROTEIN 3"/>
    <property type="match status" value="1"/>
</dbReference>
<dbReference type="InParanoid" id="J4VTN3"/>
<dbReference type="STRING" id="655819.J4VTN3"/>
<accession>J4VTN3</accession>
<dbReference type="HOGENOM" id="CLU_109462_0_0_1"/>
<dbReference type="OrthoDB" id="203381at2759"/>
<evidence type="ECO:0000313" key="4">
    <source>
        <dbReference type="EMBL" id="EJP61900.1"/>
    </source>
</evidence>
<protein>
    <submittedName>
        <fullName evidence="4">BolA-like protein</fullName>
    </submittedName>
</protein>
<evidence type="ECO:0000256" key="3">
    <source>
        <dbReference type="SAM" id="MobiDB-lite"/>
    </source>
</evidence>
<name>J4VTN3_BEAB2</name>
<organism evidence="4 5">
    <name type="scientific">Beauveria bassiana (strain ARSEF 2860)</name>
    <name type="common">White muscardine disease fungus</name>
    <name type="synonym">Tritirachium shiotae</name>
    <dbReference type="NCBI Taxonomy" id="655819"/>
    <lineage>
        <taxon>Eukaryota</taxon>
        <taxon>Fungi</taxon>
        <taxon>Dikarya</taxon>
        <taxon>Ascomycota</taxon>
        <taxon>Pezizomycotina</taxon>
        <taxon>Sordariomycetes</taxon>
        <taxon>Hypocreomycetidae</taxon>
        <taxon>Hypocreales</taxon>
        <taxon>Cordycipitaceae</taxon>
        <taxon>Beauveria</taxon>
    </lineage>
</organism>
<dbReference type="InterPro" id="IPR002634">
    <property type="entry name" value="BolA"/>
</dbReference>
<dbReference type="FunCoup" id="J4VTN3">
    <property type="interactions" value="74"/>
</dbReference>
<dbReference type="GeneID" id="19892164"/>
<dbReference type="AlphaFoldDB" id="J4VTN3"/>
<dbReference type="Pfam" id="PF01722">
    <property type="entry name" value="BolA"/>
    <property type="match status" value="1"/>
</dbReference>
<evidence type="ECO:0000313" key="5">
    <source>
        <dbReference type="Proteomes" id="UP000002762"/>
    </source>
</evidence>
<evidence type="ECO:0000256" key="2">
    <source>
        <dbReference type="RuleBase" id="RU003860"/>
    </source>
</evidence>
<dbReference type="EMBL" id="JH725195">
    <property type="protein sequence ID" value="EJP61900.1"/>
    <property type="molecule type" value="Genomic_DNA"/>
</dbReference>
<gene>
    <name evidence="4" type="ORF">BBA_09152</name>
</gene>
<dbReference type="GO" id="GO:0005759">
    <property type="term" value="C:mitochondrial matrix"/>
    <property type="evidence" value="ECO:0007669"/>
    <property type="project" value="TreeGrafter"/>
</dbReference>
<dbReference type="SUPFAM" id="SSF82657">
    <property type="entry name" value="BolA-like"/>
    <property type="match status" value="1"/>
</dbReference>
<proteinExistence type="inferred from homology"/>
<dbReference type="Gene3D" id="3.30.300.90">
    <property type="entry name" value="BolA-like"/>
    <property type="match status" value="1"/>
</dbReference>
<feature type="region of interest" description="Disordered" evidence="3">
    <location>
        <begin position="46"/>
        <end position="74"/>
    </location>
</feature>
<dbReference type="Proteomes" id="UP000002762">
    <property type="component" value="Unassembled WGS sequence"/>
</dbReference>
<evidence type="ECO:0000256" key="1">
    <source>
        <dbReference type="ARBA" id="ARBA00005578"/>
    </source>
</evidence>
<dbReference type="InterPro" id="IPR052275">
    <property type="entry name" value="Mt_Fe-S_assembly_factor"/>
</dbReference>